<evidence type="ECO:0000313" key="1">
    <source>
        <dbReference type="EMBL" id="MDR6293312.1"/>
    </source>
</evidence>
<organism evidence="1 2">
    <name type="scientific">Inquilinus ginsengisoli</name>
    <dbReference type="NCBI Taxonomy" id="363840"/>
    <lineage>
        <taxon>Bacteria</taxon>
        <taxon>Pseudomonadati</taxon>
        <taxon>Pseudomonadota</taxon>
        <taxon>Alphaproteobacteria</taxon>
        <taxon>Rhodospirillales</taxon>
        <taxon>Rhodospirillaceae</taxon>
        <taxon>Inquilinus</taxon>
    </lineage>
</organism>
<sequence>MPALFARSDTAAAEIPHDGRHDFDWLDGRWSVSHRKLRKRLVGDTDWAEFDGWSEVRPIVGGLAHADDNLLETPAGPYRGGGLKLFDPATRLWSIWWIDSRFPTLEPPVQGRFEAGIGTFLGDDNWEGTPIIVRYIWSEITERSARWQQAFSTDAGASWETNWDMRFTRIAA</sequence>
<keyword evidence="2" id="KW-1185">Reference proteome</keyword>
<dbReference type="EMBL" id="JAVDPW010000011">
    <property type="protein sequence ID" value="MDR6293312.1"/>
    <property type="molecule type" value="Genomic_DNA"/>
</dbReference>
<dbReference type="RefSeq" id="WP_309800192.1">
    <property type="nucleotide sequence ID" value="NZ_JAVDPW010000011.1"/>
</dbReference>
<accession>A0ABU1JXG1</accession>
<proteinExistence type="predicted"/>
<evidence type="ECO:0008006" key="3">
    <source>
        <dbReference type="Google" id="ProtNLM"/>
    </source>
</evidence>
<name>A0ABU1JXG1_9PROT</name>
<reference evidence="1 2" key="1">
    <citation type="submission" date="2023-07" db="EMBL/GenBank/DDBJ databases">
        <title>Sorghum-associated microbial communities from plants grown in Nebraska, USA.</title>
        <authorList>
            <person name="Schachtman D."/>
        </authorList>
    </citation>
    <scope>NUCLEOTIDE SEQUENCE [LARGE SCALE GENOMIC DNA]</scope>
    <source>
        <strain evidence="1 2">584</strain>
    </source>
</reference>
<dbReference type="Proteomes" id="UP001262410">
    <property type="component" value="Unassembled WGS sequence"/>
</dbReference>
<gene>
    <name evidence="1" type="ORF">E9232_005862</name>
</gene>
<evidence type="ECO:0000313" key="2">
    <source>
        <dbReference type="Proteomes" id="UP001262410"/>
    </source>
</evidence>
<protein>
    <recommendedName>
        <fullName evidence="3">DUF1579 domain-containing protein</fullName>
    </recommendedName>
</protein>
<comment type="caution">
    <text evidence="1">The sequence shown here is derived from an EMBL/GenBank/DDBJ whole genome shotgun (WGS) entry which is preliminary data.</text>
</comment>